<dbReference type="GO" id="GO:0043103">
    <property type="term" value="P:hypoxanthine salvage"/>
    <property type="evidence" value="ECO:0007669"/>
    <property type="project" value="TreeGrafter"/>
</dbReference>
<dbReference type="GO" id="GO:0004000">
    <property type="term" value="F:adenosine deaminase activity"/>
    <property type="evidence" value="ECO:0007669"/>
    <property type="project" value="UniProtKB-ARBA"/>
</dbReference>
<dbReference type="EMBL" id="NGJS01000004">
    <property type="protein sequence ID" value="RST99530.1"/>
    <property type="molecule type" value="Genomic_DNA"/>
</dbReference>
<dbReference type="PANTHER" id="PTHR11409:SF43">
    <property type="entry name" value="ADENOSINE DEAMINASE"/>
    <property type="match status" value="1"/>
</dbReference>
<evidence type="ECO:0000256" key="3">
    <source>
        <dbReference type="ARBA" id="ARBA00012784"/>
    </source>
</evidence>
<reference evidence="8 9" key="1">
    <citation type="submission" date="2017-05" db="EMBL/GenBank/DDBJ databases">
        <title>Vagococcus spp. assemblies.</title>
        <authorList>
            <person name="Gulvik C.A."/>
        </authorList>
    </citation>
    <scope>NUCLEOTIDE SEQUENCE [LARGE SCALE GENOMIC DNA]</scope>
    <source>
        <strain evidence="8 9">SS1995</strain>
    </source>
</reference>
<dbReference type="GO" id="GO:0005829">
    <property type="term" value="C:cytosol"/>
    <property type="evidence" value="ECO:0007669"/>
    <property type="project" value="TreeGrafter"/>
</dbReference>
<proteinExistence type="inferred from homology"/>
<dbReference type="RefSeq" id="WP_125983469.1">
    <property type="nucleotide sequence ID" value="NZ_NGJS01000004.1"/>
</dbReference>
<dbReference type="InterPro" id="IPR032466">
    <property type="entry name" value="Metal_Hydrolase"/>
</dbReference>
<keyword evidence="9" id="KW-1185">Reference proteome</keyword>
<dbReference type="InterPro" id="IPR006330">
    <property type="entry name" value="Ado/ade_deaminase"/>
</dbReference>
<dbReference type="EC" id="3.5.4.4" evidence="3"/>
<protein>
    <recommendedName>
        <fullName evidence="3">adenosine deaminase</fullName>
        <ecNumber evidence="3">3.5.4.4</ecNumber>
    </recommendedName>
</protein>
<accession>A0A429ZZQ1</accession>
<dbReference type="OrthoDB" id="9779574at2"/>
<organism evidence="8 9">
    <name type="scientific">Vagococcus vulneris</name>
    <dbReference type="NCBI Taxonomy" id="1977869"/>
    <lineage>
        <taxon>Bacteria</taxon>
        <taxon>Bacillati</taxon>
        <taxon>Bacillota</taxon>
        <taxon>Bacilli</taxon>
        <taxon>Lactobacillales</taxon>
        <taxon>Enterococcaceae</taxon>
        <taxon>Vagococcus</taxon>
    </lineage>
</organism>
<feature type="domain" description="Adenosine deaminase" evidence="7">
    <location>
        <begin position="10"/>
        <end position="329"/>
    </location>
</feature>
<dbReference type="Gene3D" id="3.20.20.140">
    <property type="entry name" value="Metal-dependent hydrolases"/>
    <property type="match status" value="1"/>
</dbReference>
<evidence type="ECO:0000256" key="5">
    <source>
        <dbReference type="ARBA" id="ARBA00022801"/>
    </source>
</evidence>
<evidence type="ECO:0000313" key="8">
    <source>
        <dbReference type="EMBL" id="RST99530.1"/>
    </source>
</evidence>
<comment type="caution">
    <text evidence="8">The sequence shown here is derived from an EMBL/GenBank/DDBJ whole genome shotgun (WGS) entry which is preliminary data.</text>
</comment>
<dbReference type="SUPFAM" id="SSF51556">
    <property type="entry name" value="Metallo-dependent hydrolases"/>
    <property type="match status" value="1"/>
</dbReference>
<dbReference type="GO" id="GO:0046103">
    <property type="term" value="P:inosine biosynthetic process"/>
    <property type="evidence" value="ECO:0007669"/>
    <property type="project" value="TreeGrafter"/>
</dbReference>
<name>A0A429ZZQ1_9ENTE</name>
<dbReference type="NCBIfam" id="TIGR01430">
    <property type="entry name" value="aden_deam"/>
    <property type="match status" value="1"/>
</dbReference>
<evidence type="ECO:0000256" key="6">
    <source>
        <dbReference type="ARBA" id="ARBA00022833"/>
    </source>
</evidence>
<gene>
    <name evidence="8" type="ORF">CBF37_04175</name>
</gene>
<evidence type="ECO:0000259" key="7">
    <source>
        <dbReference type="Pfam" id="PF00962"/>
    </source>
</evidence>
<dbReference type="Proteomes" id="UP000287857">
    <property type="component" value="Unassembled WGS sequence"/>
</dbReference>
<evidence type="ECO:0000256" key="4">
    <source>
        <dbReference type="ARBA" id="ARBA00022723"/>
    </source>
</evidence>
<dbReference type="PANTHER" id="PTHR11409">
    <property type="entry name" value="ADENOSINE DEAMINASE"/>
    <property type="match status" value="1"/>
</dbReference>
<comment type="cofactor">
    <cofactor evidence="1">
        <name>Zn(2+)</name>
        <dbReference type="ChEBI" id="CHEBI:29105"/>
    </cofactor>
</comment>
<keyword evidence="4" id="KW-0479">Metal-binding</keyword>
<keyword evidence="5" id="KW-0378">Hydrolase</keyword>
<sequence length="333" mass="36801">MNINQIRELPKVELHCHLDGSVSRELLIQLAEKDSITSFDPDKISAGTSVESLKDYLDCFDMILPLLQSSENIKAAAKDVIRQAAEENVAYIEIRVAPLLHQQNGLKIDEVVKAVISGVAEAEKEYGCFANLLIIGMRHHEHAEHVRLAEYLSDNQNSTIVGFDFAGDEAAYSTEMISESIAFVTTATGLKLTLHAGECGCYQNVIDAVKSGAKRIGHGIAIKDSEEAMTICAEEGILLEMCPTSNIQTKAIQSINEFPLRLFLEKSVPFMISTDNRTVSNTTLSDEYLLLSEAFKLTSQEMGKINRDAIMYSFADEETKKVVLEKIASAYQE</sequence>
<evidence type="ECO:0000256" key="2">
    <source>
        <dbReference type="ARBA" id="ARBA00006676"/>
    </source>
</evidence>
<dbReference type="Pfam" id="PF00962">
    <property type="entry name" value="A_deaminase"/>
    <property type="match status" value="1"/>
</dbReference>
<evidence type="ECO:0000313" key="9">
    <source>
        <dbReference type="Proteomes" id="UP000287857"/>
    </source>
</evidence>
<evidence type="ECO:0000256" key="1">
    <source>
        <dbReference type="ARBA" id="ARBA00001947"/>
    </source>
</evidence>
<dbReference type="InterPro" id="IPR001365">
    <property type="entry name" value="A_deaminase_dom"/>
</dbReference>
<keyword evidence="6" id="KW-0862">Zinc</keyword>
<dbReference type="AlphaFoldDB" id="A0A429ZZQ1"/>
<comment type="similarity">
    <text evidence="2">Belongs to the metallo-dependent hydrolases superfamily. Adenosine and AMP deaminases family.</text>
</comment>
<dbReference type="GO" id="GO:0046872">
    <property type="term" value="F:metal ion binding"/>
    <property type="evidence" value="ECO:0007669"/>
    <property type="project" value="UniProtKB-KW"/>
</dbReference>
<dbReference type="GO" id="GO:0006154">
    <property type="term" value="P:adenosine catabolic process"/>
    <property type="evidence" value="ECO:0007669"/>
    <property type="project" value="TreeGrafter"/>
</dbReference>